<organism evidence="3">
    <name type="scientific">Rhizophora mucronata</name>
    <name type="common">Asiatic mangrove</name>
    <dbReference type="NCBI Taxonomy" id="61149"/>
    <lineage>
        <taxon>Eukaryota</taxon>
        <taxon>Viridiplantae</taxon>
        <taxon>Streptophyta</taxon>
        <taxon>Embryophyta</taxon>
        <taxon>Tracheophyta</taxon>
        <taxon>Spermatophyta</taxon>
        <taxon>Magnoliopsida</taxon>
        <taxon>eudicotyledons</taxon>
        <taxon>Gunneridae</taxon>
        <taxon>Pentapetalae</taxon>
        <taxon>rosids</taxon>
        <taxon>fabids</taxon>
        <taxon>Malpighiales</taxon>
        <taxon>Rhizophoraceae</taxon>
        <taxon>Rhizophora</taxon>
    </lineage>
</organism>
<evidence type="ECO:0000256" key="1">
    <source>
        <dbReference type="SAM" id="MobiDB-lite"/>
    </source>
</evidence>
<dbReference type="GO" id="GO:0005634">
    <property type="term" value="C:nucleus"/>
    <property type="evidence" value="ECO:0007669"/>
    <property type="project" value="TreeGrafter"/>
</dbReference>
<dbReference type="PANTHER" id="PTHR31713:SF18">
    <property type="entry name" value="OS02G0177800 PROTEIN"/>
    <property type="match status" value="1"/>
</dbReference>
<sequence length="326" mass="36171">MSNKMWDVLIEHARTCLPSGKLYVYYPDDVKNMGVVLNNIYELSGLIANGEYYSADSLSENQKVYVDSLVKMAYDNWLHVVEYDGKSLSEYQQDHGEVACEADVSTCQQNVLSSYDHQLPLHNLSNPVPSEQPVINSGPAVSGYSNDLASRYSVQSQNGSLSTPFQFDGTSLPPQDPLASTLEQTPFPRSDDLLALAPSQATTGFQDAGTSNLTSYRTTEDIFPEDEIRMRSHEMLENEDMQHLLRIFNMGGQGLSSNVTDDGYPHSSAYMPATPTQNYGFGDDPSRSSGKAVVGWLKLKAALRWGIFVRKRAAERRAQLIELDDS</sequence>
<dbReference type="InterPro" id="IPR046829">
    <property type="entry name" value="Calmod_bind_C"/>
</dbReference>
<dbReference type="PANTHER" id="PTHR31713">
    <property type="entry name" value="OS02G0177800 PROTEIN"/>
    <property type="match status" value="1"/>
</dbReference>
<feature type="compositionally biased region" description="Polar residues" evidence="1">
    <location>
        <begin position="159"/>
        <end position="173"/>
    </location>
</feature>
<feature type="region of interest" description="Disordered" evidence="1">
    <location>
        <begin position="159"/>
        <end position="185"/>
    </location>
</feature>
<dbReference type="GO" id="GO:0043565">
    <property type="term" value="F:sequence-specific DNA binding"/>
    <property type="evidence" value="ECO:0007669"/>
    <property type="project" value="TreeGrafter"/>
</dbReference>
<name>A0A2P2QQS0_RHIMU</name>
<dbReference type="GO" id="GO:0080142">
    <property type="term" value="P:regulation of salicylic acid biosynthetic process"/>
    <property type="evidence" value="ECO:0007669"/>
    <property type="project" value="TreeGrafter"/>
</dbReference>
<protein>
    <submittedName>
        <fullName evidence="3">Calmodulin-binding protein 60-C</fullName>
    </submittedName>
</protein>
<dbReference type="EMBL" id="GGEC01088885">
    <property type="protein sequence ID" value="MBX69369.1"/>
    <property type="molecule type" value="Transcribed_RNA"/>
</dbReference>
<dbReference type="InterPro" id="IPR012416">
    <property type="entry name" value="CBP60"/>
</dbReference>
<dbReference type="GO" id="GO:0003700">
    <property type="term" value="F:DNA-binding transcription factor activity"/>
    <property type="evidence" value="ECO:0007669"/>
    <property type="project" value="TreeGrafter"/>
</dbReference>
<evidence type="ECO:0000313" key="3">
    <source>
        <dbReference type="EMBL" id="MBX69369.1"/>
    </source>
</evidence>
<dbReference type="GO" id="GO:0005516">
    <property type="term" value="F:calmodulin binding"/>
    <property type="evidence" value="ECO:0007669"/>
    <property type="project" value="InterPro"/>
</dbReference>
<evidence type="ECO:0000259" key="2">
    <source>
        <dbReference type="Pfam" id="PF20452"/>
    </source>
</evidence>
<reference evidence="3" key="1">
    <citation type="submission" date="2018-02" db="EMBL/GenBank/DDBJ databases">
        <title>Rhizophora mucronata_Transcriptome.</title>
        <authorList>
            <person name="Meera S.P."/>
            <person name="Sreeshan A."/>
            <person name="Augustine A."/>
        </authorList>
    </citation>
    <scope>NUCLEOTIDE SEQUENCE</scope>
    <source>
        <tissue evidence="3">Leaf</tissue>
    </source>
</reference>
<proteinExistence type="predicted"/>
<accession>A0A2P2QQS0</accession>
<dbReference type="Pfam" id="PF20452">
    <property type="entry name" value="Calmod_bind_C"/>
    <property type="match status" value="1"/>
</dbReference>
<dbReference type="AlphaFoldDB" id="A0A2P2QQS0"/>
<feature type="domain" description="Calmodulin binding protein C-terminal" evidence="2">
    <location>
        <begin position="21"/>
        <end position="83"/>
    </location>
</feature>